<keyword evidence="2 4" id="KW-0687">Ribonucleoprotein</keyword>
<organism evidence="4 5">
    <name type="scientific">Stemphylium lycopersici</name>
    <name type="common">Tomato gray leaf spot disease fungus</name>
    <name type="synonym">Thyrospora lycopersici</name>
    <dbReference type="NCBI Taxonomy" id="183478"/>
    <lineage>
        <taxon>Eukaryota</taxon>
        <taxon>Fungi</taxon>
        <taxon>Dikarya</taxon>
        <taxon>Ascomycota</taxon>
        <taxon>Pezizomycotina</taxon>
        <taxon>Dothideomycetes</taxon>
        <taxon>Pleosporomycetidae</taxon>
        <taxon>Pleosporales</taxon>
        <taxon>Pleosporineae</taxon>
        <taxon>Pleosporaceae</taxon>
        <taxon>Stemphylium</taxon>
    </lineage>
</organism>
<keyword evidence="1" id="KW-0694">RNA-binding</keyword>
<sequence length="240" mass="25664">MAFNQPPPRGPAAAAAAGGAPMNTGGPDFNAMLQRSMQAPAGQLQPQISELPRGPSPGMGYEGVYSATPPPQLQPQQQQQQQQHGPNVLGGARGPAPPQPILPVDLPPQAFLTSAMLLDMVDKKVDVLLRDEKEYIGILRSYDQFARNPDATPASDPSVPRWLIHDVKLPGVMTIRGENVTICATVDLDREEHPRGAMFAEEDQVRALAAAQKAEKKVVDSRKAKALKQAGIEPGFGMQG</sequence>
<feature type="compositionally biased region" description="Low complexity" evidence="3">
    <location>
        <begin position="11"/>
        <end position="27"/>
    </location>
</feature>
<dbReference type="STRING" id="183478.A0A364N326"/>
<accession>A0A364N326</accession>
<dbReference type="GO" id="GO:1990726">
    <property type="term" value="C:Lsm1-7-Pat1 complex"/>
    <property type="evidence" value="ECO:0007669"/>
    <property type="project" value="TreeGrafter"/>
</dbReference>
<evidence type="ECO:0000256" key="1">
    <source>
        <dbReference type="ARBA" id="ARBA00022884"/>
    </source>
</evidence>
<name>A0A364N326_STELY</name>
<dbReference type="InterPro" id="IPR044642">
    <property type="entry name" value="PTHR15588"/>
</dbReference>
<dbReference type="InterPro" id="IPR010920">
    <property type="entry name" value="LSM_dom_sf"/>
</dbReference>
<feature type="compositionally biased region" description="Pro residues" evidence="3">
    <location>
        <begin position="1"/>
        <end position="10"/>
    </location>
</feature>
<evidence type="ECO:0000313" key="4">
    <source>
        <dbReference type="EMBL" id="RAR10756.1"/>
    </source>
</evidence>
<gene>
    <name evidence="4" type="ORF">DDE83_004900</name>
</gene>
<dbReference type="EMBL" id="QGDH01000063">
    <property type="protein sequence ID" value="RAR10756.1"/>
    <property type="molecule type" value="Genomic_DNA"/>
</dbReference>
<dbReference type="GO" id="GO:0000932">
    <property type="term" value="C:P-body"/>
    <property type="evidence" value="ECO:0007669"/>
    <property type="project" value="TreeGrafter"/>
</dbReference>
<dbReference type="GO" id="GO:0003729">
    <property type="term" value="F:mRNA binding"/>
    <property type="evidence" value="ECO:0007669"/>
    <property type="project" value="TreeGrafter"/>
</dbReference>
<evidence type="ECO:0000313" key="5">
    <source>
        <dbReference type="Proteomes" id="UP000249619"/>
    </source>
</evidence>
<dbReference type="GO" id="GO:1990904">
    <property type="term" value="C:ribonucleoprotein complex"/>
    <property type="evidence" value="ECO:0007669"/>
    <property type="project" value="UniProtKB-KW"/>
</dbReference>
<evidence type="ECO:0000256" key="2">
    <source>
        <dbReference type="ARBA" id="ARBA00023274"/>
    </source>
</evidence>
<dbReference type="PANTHER" id="PTHR15588:SF8">
    <property type="entry name" value="U6 SNRNA-ASSOCIATED SM-LIKE PROTEIN LSM1"/>
    <property type="match status" value="1"/>
</dbReference>
<dbReference type="Gene3D" id="2.30.30.100">
    <property type="match status" value="2"/>
</dbReference>
<reference evidence="5" key="1">
    <citation type="submission" date="2018-05" db="EMBL/GenBank/DDBJ databases">
        <title>Draft genome sequence of Stemphylium lycopersici strain CIDEFI 213.</title>
        <authorList>
            <person name="Medina R."/>
            <person name="Franco M.E.E."/>
            <person name="Lucentini C.G."/>
            <person name="Saparrat M.C.N."/>
            <person name="Balatti P.A."/>
        </authorList>
    </citation>
    <scope>NUCLEOTIDE SEQUENCE [LARGE SCALE GENOMIC DNA]</scope>
    <source>
        <strain evidence="5">CIDEFI 213</strain>
    </source>
</reference>
<comment type="caution">
    <text evidence="4">The sequence shown here is derived from an EMBL/GenBank/DDBJ whole genome shotgun (WGS) entry which is preliminary data.</text>
</comment>
<dbReference type="OrthoDB" id="10263346at2759"/>
<dbReference type="PANTHER" id="PTHR15588">
    <property type="entry name" value="LSM1"/>
    <property type="match status" value="1"/>
</dbReference>
<feature type="compositionally biased region" description="Low complexity" evidence="3">
    <location>
        <begin position="74"/>
        <end position="83"/>
    </location>
</feature>
<proteinExistence type="predicted"/>
<dbReference type="GO" id="GO:0000290">
    <property type="term" value="P:deadenylation-dependent decapping of nuclear-transcribed mRNA"/>
    <property type="evidence" value="ECO:0007669"/>
    <property type="project" value="TreeGrafter"/>
</dbReference>
<dbReference type="SUPFAM" id="SSF50182">
    <property type="entry name" value="Sm-like ribonucleoproteins"/>
    <property type="match status" value="1"/>
</dbReference>
<protein>
    <submittedName>
        <fullName evidence="4">Small nuclear ribonucleoprotein</fullName>
    </submittedName>
</protein>
<keyword evidence="5" id="KW-1185">Reference proteome</keyword>
<evidence type="ECO:0000256" key="3">
    <source>
        <dbReference type="SAM" id="MobiDB-lite"/>
    </source>
</evidence>
<feature type="region of interest" description="Disordered" evidence="3">
    <location>
        <begin position="1"/>
        <end position="99"/>
    </location>
</feature>
<dbReference type="AlphaFoldDB" id="A0A364N326"/>
<dbReference type="Proteomes" id="UP000249619">
    <property type="component" value="Unassembled WGS sequence"/>
</dbReference>